<keyword evidence="2" id="KW-1185">Reference proteome</keyword>
<organism evidence="1 2">
    <name type="scientific">Klebsiella phage vB_KleM_RaK2</name>
    <dbReference type="NCBI Taxonomy" id="1147094"/>
    <lineage>
        <taxon>Viruses</taxon>
        <taxon>Duplodnaviria</taxon>
        <taxon>Heunggongvirae</taxon>
        <taxon>Uroviricota</taxon>
        <taxon>Caudoviricetes</taxon>
        <taxon>Alcyoneusvirus</taxon>
        <taxon>Alcyoneusvirus RaK2</taxon>
    </lineage>
</organism>
<accession>H6X424</accession>
<dbReference type="GeneID" id="14012805"/>
<proteinExistence type="predicted"/>
<sequence>MNKKQIHKHYDEIAVKVFRGELGYKPSVKSKYSKSSSIKFNHKIEFK</sequence>
<dbReference type="EMBL" id="JQ513383">
    <property type="protein sequence ID" value="AFA44490.1"/>
    <property type="molecule type" value="Genomic_DNA"/>
</dbReference>
<dbReference type="KEGG" id="vg:14012805"/>
<protein>
    <submittedName>
        <fullName evidence="1">Uncharacterized protein</fullName>
    </submittedName>
</protein>
<dbReference type="RefSeq" id="YP_007007372.1">
    <property type="nucleotide sequence ID" value="NC_019526.1"/>
</dbReference>
<gene>
    <name evidence="1" type="ORF">RaK2_00217</name>
</gene>
<evidence type="ECO:0000313" key="2">
    <source>
        <dbReference type="Proteomes" id="UP000007524"/>
    </source>
</evidence>
<evidence type="ECO:0000313" key="1">
    <source>
        <dbReference type="EMBL" id="AFA44490.1"/>
    </source>
</evidence>
<name>H6X424_9CAUD</name>
<dbReference type="Proteomes" id="UP000007524">
    <property type="component" value="Segment"/>
</dbReference>
<reference evidence="1 2" key="1">
    <citation type="journal article" date="2012" name="J. Virol.">
        <title>Genome of Klebsiella sp.-Infecting Bacteriophage vB_KleM_RaK2.</title>
        <authorList>
            <person name="Simoliunas E."/>
            <person name="Kaliniene L."/>
            <person name="Truncaite L."/>
            <person name="Klausa V."/>
            <person name="Zajanckauskaite A."/>
            <person name="Meskys R."/>
        </authorList>
    </citation>
    <scope>NUCLEOTIDE SEQUENCE [LARGE SCALE GENOMIC DNA]</scope>
</reference>